<reference evidence="3 4" key="1">
    <citation type="submission" date="2025-04" db="UniProtKB">
        <authorList>
            <consortium name="RefSeq"/>
        </authorList>
    </citation>
    <scope>IDENTIFICATION</scope>
    <source>
        <tissue evidence="3 4">Total insect</tissue>
    </source>
</reference>
<dbReference type="RefSeq" id="XP_034243488.1">
    <property type="nucleotide sequence ID" value="XM_034387597.1"/>
</dbReference>
<dbReference type="RefSeq" id="XP_034243472.1">
    <property type="nucleotide sequence ID" value="XM_034387581.1"/>
</dbReference>
<name>A0A6P8Z1I0_THRPL</name>
<dbReference type="InterPro" id="IPR032675">
    <property type="entry name" value="LRR_dom_sf"/>
</dbReference>
<dbReference type="Proteomes" id="UP000515158">
    <property type="component" value="Unplaced"/>
</dbReference>
<dbReference type="RefSeq" id="XP_034243501.1">
    <property type="nucleotide sequence ID" value="XM_034387610.1"/>
</dbReference>
<evidence type="ECO:0000313" key="10">
    <source>
        <dbReference type="RefSeq" id="XP_034243507.1"/>
    </source>
</evidence>
<feature type="domain" description="F-box" evidence="1">
    <location>
        <begin position="5"/>
        <end position="45"/>
    </location>
</feature>
<dbReference type="Pfam" id="PF12937">
    <property type="entry name" value="F-box-like"/>
    <property type="match status" value="1"/>
</dbReference>
<dbReference type="Gene3D" id="3.80.10.10">
    <property type="entry name" value="Ribonuclease Inhibitor"/>
    <property type="match status" value="1"/>
</dbReference>
<dbReference type="RefSeq" id="XP_034243481.1">
    <property type="nucleotide sequence ID" value="XM_034387590.1"/>
</dbReference>
<protein>
    <submittedName>
        <fullName evidence="3 4">Uncharacterized protein LOC117646534</fullName>
    </submittedName>
</protein>
<dbReference type="RefSeq" id="XP_034243507.1">
    <property type="nucleotide sequence ID" value="XM_034387616.1"/>
</dbReference>
<evidence type="ECO:0000313" key="6">
    <source>
        <dbReference type="RefSeq" id="XP_034243481.1"/>
    </source>
</evidence>
<evidence type="ECO:0000313" key="7">
    <source>
        <dbReference type="RefSeq" id="XP_034243488.1"/>
    </source>
</evidence>
<dbReference type="OrthoDB" id="2095648at2759"/>
<proteinExistence type="predicted"/>
<dbReference type="KEGG" id="tpal:117646534"/>
<evidence type="ECO:0000259" key="1">
    <source>
        <dbReference type="Pfam" id="PF12937"/>
    </source>
</evidence>
<dbReference type="SUPFAM" id="SSF52058">
    <property type="entry name" value="L domain-like"/>
    <property type="match status" value="1"/>
</dbReference>
<accession>A0A6P8Z1I0</accession>
<evidence type="ECO:0000313" key="4">
    <source>
        <dbReference type="RefSeq" id="XP_034243463.1"/>
    </source>
</evidence>
<dbReference type="GeneID" id="117646534"/>
<dbReference type="SUPFAM" id="SSF81383">
    <property type="entry name" value="F-box domain"/>
    <property type="match status" value="1"/>
</dbReference>
<evidence type="ECO:0000313" key="2">
    <source>
        <dbReference type="Proteomes" id="UP000515158"/>
    </source>
</evidence>
<dbReference type="RefSeq" id="XP_034243463.1">
    <property type="nucleotide sequence ID" value="XM_034387572.1"/>
</dbReference>
<dbReference type="RefSeq" id="XP_034243456.1">
    <property type="nucleotide sequence ID" value="XM_034387565.1"/>
</dbReference>
<dbReference type="InterPro" id="IPR036047">
    <property type="entry name" value="F-box-like_dom_sf"/>
</dbReference>
<evidence type="ECO:0000313" key="5">
    <source>
        <dbReference type="RefSeq" id="XP_034243472.1"/>
    </source>
</evidence>
<dbReference type="AlphaFoldDB" id="A0A6P8Z1I0"/>
<evidence type="ECO:0000313" key="8">
    <source>
        <dbReference type="RefSeq" id="XP_034243495.1"/>
    </source>
</evidence>
<keyword evidence="2" id="KW-1185">Reference proteome</keyword>
<evidence type="ECO:0000313" key="3">
    <source>
        <dbReference type="RefSeq" id="XP_034243456.1"/>
    </source>
</evidence>
<dbReference type="RefSeq" id="XP_034243495.1">
    <property type="nucleotide sequence ID" value="XM_034387604.1"/>
</dbReference>
<dbReference type="InterPro" id="IPR001810">
    <property type="entry name" value="F-box_dom"/>
</dbReference>
<evidence type="ECO:0000313" key="9">
    <source>
        <dbReference type="RefSeq" id="XP_034243501.1"/>
    </source>
</evidence>
<organism evidence="6">
    <name type="scientific">Thrips palmi</name>
    <name type="common">Melon thrips</name>
    <dbReference type="NCBI Taxonomy" id="161013"/>
    <lineage>
        <taxon>Eukaryota</taxon>
        <taxon>Metazoa</taxon>
        <taxon>Ecdysozoa</taxon>
        <taxon>Arthropoda</taxon>
        <taxon>Hexapoda</taxon>
        <taxon>Insecta</taxon>
        <taxon>Pterygota</taxon>
        <taxon>Neoptera</taxon>
        <taxon>Paraneoptera</taxon>
        <taxon>Thysanoptera</taxon>
        <taxon>Terebrantia</taxon>
        <taxon>Thripoidea</taxon>
        <taxon>Thripidae</taxon>
        <taxon>Thrips</taxon>
    </lineage>
</organism>
<gene>
    <name evidence="3 4 5 6 7 8 9 10" type="primary">LOC117646534</name>
</gene>
<sequence>MTHLLDLPDDALLAVLGFLPLRQLFACRRLRDLCLHRYLWRHVSLDGENEGVVRAALALAPCLKSIECSGPSAVQASRVKTTNCVVTRLTLFVSGQSNRMALAIEMIQRLHALGGLRELRLTCTNRRTMTPLLQAVYDLRGLKTLLLDATGAQECLPAAWCDREAEPSLSDLVFVSHTANPFLQLLLKTHASTLQNVRLLTGDHVPVSSLLNIPGLRCLRCSPNVDLSPFVALPSLRTIELFDAEGYHRGALQFLREASHLRSVRLWDCTDSVLLALGESPSAPLIEQLVFTFSKRPVLKALSLALPKFHALKVLDVQSEFFDSLDTVWQVVCHEPTPRLITLVVYPFVYGDGRCLHEWLHSRYVQDVLWTNPWLHLCVRAQNLRGRCNSCSWCLEDCHQLLRRSAPRSFSSHSKKAGCPKDCFDITA</sequence>